<dbReference type="RefSeq" id="WP_066294003.1">
    <property type="nucleotide sequence ID" value="NZ_CP016761.1"/>
</dbReference>
<feature type="transmembrane region" description="Helical" evidence="1">
    <location>
        <begin position="76"/>
        <end position="94"/>
    </location>
</feature>
<keyword evidence="1" id="KW-1133">Transmembrane helix</keyword>
<dbReference type="STRING" id="255247.ABE41_019395"/>
<keyword evidence="3" id="KW-1185">Reference proteome</keyword>
<evidence type="ECO:0000256" key="1">
    <source>
        <dbReference type="SAM" id="Phobius"/>
    </source>
</evidence>
<dbReference type="Proteomes" id="UP000077412">
    <property type="component" value="Chromosome"/>
</dbReference>
<keyword evidence="1" id="KW-0812">Transmembrane</keyword>
<gene>
    <name evidence="2" type="ORF">ABE41_019395</name>
</gene>
<feature type="transmembrane region" description="Helical" evidence="1">
    <location>
        <begin position="37"/>
        <end position="56"/>
    </location>
</feature>
<accession>A0A1B1Z9S0</accession>
<feature type="transmembrane region" description="Helical" evidence="1">
    <location>
        <begin position="135"/>
        <end position="156"/>
    </location>
</feature>
<organism evidence="2 3">
    <name type="scientific">Fictibacillus arsenicus</name>
    <dbReference type="NCBI Taxonomy" id="255247"/>
    <lineage>
        <taxon>Bacteria</taxon>
        <taxon>Bacillati</taxon>
        <taxon>Bacillota</taxon>
        <taxon>Bacilli</taxon>
        <taxon>Bacillales</taxon>
        <taxon>Fictibacillaceae</taxon>
        <taxon>Fictibacillus</taxon>
    </lineage>
</organism>
<feature type="transmembrane region" description="Helical" evidence="1">
    <location>
        <begin position="12"/>
        <end position="28"/>
    </location>
</feature>
<keyword evidence="1" id="KW-0472">Membrane</keyword>
<feature type="transmembrane region" description="Helical" evidence="1">
    <location>
        <begin position="106"/>
        <end position="129"/>
    </location>
</feature>
<name>A0A1B1Z9S0_9BACL</name>
<dbReference type="KEGG" id="far:ABE41_019395"/>
<sequence>MRFSEIFDRNEYFIIAVCIFLIILTLCLKRKFPYSQIFIIFTLNFFLAASLDHILAGPPYDLYDIMDIPDFEVFDFIIYLFIYPLSGYLFMYFFDTWHHKGLQAVYYLLSASILTLGLEWFSNQFHIFVHNEWTYFHSFITYFLIYCLNVCVYFWMKRLYRV</sequence>
<dbReference type="AlphaFoldDB" id="A0A1B1Z9S0"/>
<evidence type="ECO:0000313" key="3">
    <source>
        <dbReference type="Proteomes" id="UP000077412"/>
    </source>
</evidence>
<reference evidence="2 3" key="1">
    <citation type="submission" date="2016-08" db="EMBL/GenBank/DDBJ databases">
        <title>Complete genome sequence of Fictibacillus arsenicus G25-54, a strain with toxicity to nematodes and a potential arsenic-resistance activity.</title>
        <authorList>
            <person name="Zheng Z."/>
        </authorList>
    </citation>
    <scope>NUCLEOTIDE SEQUENCE [LARGE SCALE GENOMIC DNA]</scope>
    <source>
        <strain evidence="2 3">G25-54</strain>
    </source>
</reference>
<proteinExistence type="predicted"/>
<protein>
    <submittedName>
        <fullName evidence="2">Uncharacterized protein</fullName>
    </submittedName>
</protein>
<dbReference type="EMBL" id="CP016761">
    <property type="protein sequence ID" value="ANX14184.1"/>
    <property type="molecule type" value="Genomic_DNA"/>
</dbReference>
<dbReference type="OrthoDB" id="2381462at2"/>
<evidence type="ECO:0000313" key="2">
    <source>
        <dbReference type="EMBL" id="ANX14184.1"/>
    </source>
</evidence>